<reference evidence="1" key="2">
    <citation type="submission" date="2020-11" db="EMBL/GenBank/DDBJ databases">
        <authorList>
            <person name="McCartney M.A."/>
            <person name="Auch B."/>
            <person name="Kono T."/>
            <person name="Mallez S."/>
            <person name="Becker A."/>
            <person name="Gohl D.M."/>
            <person name="Silverstein K.A.T."/>
            <person name="Koren S."/>
            <person name="Bechman K.B."/>
            <person name="Herman A."/>
            <person name="Abrahante J.E."/>
            <person name="Garbe J."/>
        </authorList>
    </citation>
    <scope>NUCLEOTIDE SEQUENCE</scope>
    <source>
        <strain evidence="1">Duluth1</strain>
        <tissue evidence="1">Whole animal</tissue>
    </source>
</reference>
<gene>
    <name evidence="1" type="ORF">DPMN_008894</name>
</gene>
<keyword evidence="2" id="KW-1185">Reference proteome</keyword>
<evidence type="ECO:0008006" key="3">
    <source>
        <dbReference type="Google" id="ProtNLM"/>
    </source>
</evidence>
<reference evidence="1" key="1">
    <citation type="journal article" date="2019" name="bioRxiv">
        <title>The Genome of the Zebra Mussel, Dreissena polymorpha: A Resource for Invasive Species Research.</title>
        <authorList>
            <person name="McCartney M.A."/>
            <person name="Auch B."/>
            <person name="Kono T."/>
            <person name="Mallez S."/>
            <person name="Zhang Y."/>
            <person name="Obille A."/>
            <person name="Becker A."/>
            <person name="Abrahante J.E."/>
            <person name="Garbe J."/>
            <person name="Badalamenti J.P."/>
            <person name="Herman A."/>
            <person name="Mangelson H."/>
            <person name="Liachko I."/>
            <person name="Sullivan S."/>
            <person name="Sone E.D."/>
            <person name="Koren S."/>
            <person name="Silverstein K.A.T."/>
            <person name="Beckman K.B."/>
            <person name="Gohl D.M."/>
        </authorList>
    </citation>
    <scope>NUCLEOTIDE SEQUENCE</scope>
    <source>
        <strain evidence="1">Duluth1</strain>
        <tissue evidence="1">Whole animal</tissue>
    </source>
</reference>
<organism evidence="1 2">
    <name type="scientific">Dreissena polymorpha</name>
    <name type="common">Zebra mussel</name>
    <name type="synonym">Mytilus polymorpha</name>
    <dbReference type="NCBI Taxonomy" id="45954"/>
    <lineage>
        <taxon>Eukaryota</taxon>
        <taxon>Metazoa</taxon>
        <taxon>Spiralia</taxon>
        <taxon>Lophotrochozoa</taxon>
        <taxon>Mollusca</taxon>
        <taxon>Bivalvia</taxon>
        <taxon>Autobranchia</taxon>
        <taxon>Heteroconchia</taxon>
        <taxon>Euheterodonta</taxon>
        <taxon>Imparidentia</taxon>
        <taxon>Neoheterodontei</taxon>
        <taxon>Myida</taxon>
        <taxon>Dreissenoidea</taxon>
        <taxon>Dreissenidae</taxon>
        <taxon>Dreissena</taxon>
    </lineage>
</organism>
<comment type="caution">
    <text evidence="1">The sequence shown here is derived from an EMBL/GenBank/DDBJ whole genome shotgun (WGS) entry which is preliminary data.</text>
</comment>
<dbReference type="EMBL" id="JAIWYP010000001">
    <property type="protein sequence ID" value="KAH3884908.1"/>
    <property type="molecule type" value="Genomic_DNA"/>
</dbReference>
<proteinExistence type="predicted"/>
<name>A0A9D4RZN4_DREPO</name>
<dbReference type="Proteomes" id="UP000828390">
    <property type="component" value="Unassembled WGS sequence"/>
</dbReference>
<protein>
    <recommendedName>
        <fullName evidence="3">MULE transposase domain-containing protein</fullName>
    </recommendedName>
</protein>
<accession>A0A9D4RZN4</accession>
<sequence length="80" mass="9366">MSILAFMEKDENCKQVPLMFALMSRRRRDDYTAVFRKLIDVLGYAQAEEFMLDFEQGITQLNSLLQVTLTILLQFTVSIR</sequence>
<dbReference type="AlphaFoldDB" id="A0A9D4RZN4"/>
<evidence type="ECO:0000313" key="2">
    <source>
        <dbReference type="Proteomes" id="UP000828390"/>
    </source>
</evidence>
<evidence type="ECO:0000313" key="1">
    <source>
        <dbReference type="EMBL" id="KAH3884908.1"/>
    </source>
</evidence>